<dbReference type="InterPro" id="IPR036249">
    <property type="entry name" value="Thioredoxin-like_sf"/>
</dbReference>
<proteinExistence type="predicted"/>
<dbReference type="PANTHER" id="PTHR42852">
    <property type="entry name" value="THIOL:DISULFIDE INTERCHANGE PROTEIN DSBE"/>
    <property type="match status" value="1"/>
</dbReference>
<dbReference type="InterPro" id="IPR013766">
    <property type="entry name" value="Thioredoxin_domain"/>
</dbReference>
<evidence type="ECO:0000259" key="2">
    <source>
        <dbReference type="PROSITE" id="PS51352"/>
    </source>
</evidence>
<reference evidence="3 4" key="1">
    <citation type="journal article" date="2017" name="ISME J.">
        <title>Energy and carbon metabolisms in a deep terrestrial subsurface fluid microbial community.</title>
        <authorList>
            <person name="Momper L."/>
            <person name="Jungbluth S.P."/>
            <person name="Lee M.D."/>
            <person name="Amend J.P."/>
        </authorList>
    </citation>
    <scope>NUCLEOTIDE SEQUENCE [LARGE SCALE GENOMIC DNA]</scope>
    <source>
        <strain evidence="3">SURF_17</strain>
    </source>
</reference>
<dbReference type="InterPro" id="IPR000866">
    <property type="entry name" value="AhpC/TSA"/>
</dbReference>
<dbReference type="Gene3D" id="3.40.30.10">
    <property type="entry name" value="Glutaredoxin"/>
    <property type="match status" value="1"/>
</dbReference>
<name>A0A419EZJ2_9BACT</name>
<feature type="domain" description="Thioredoxin" evidence="2">
    <location>
        <begin position="28"/>
        <end position="169"/>
    </location>
</feature>
<keyword evidence="1" id="KW-0732">Signal</keyword>
<evidence type="ECO:0000313" key="3">
    <source>
        <dbReference type="EMBL" id="RJP70730.1"/>
    </source>
</evidence>
<dbReference type="EMBL" id="QZKI01000065">
    <property type="protein sequence ID" value="RJP70730.1"/>
    <property type="molecule type" value="Genomic_DNA"/>
</dbReference>
<comment type="caution">
    <text evidence="3">The sequence shown here is derived from an EMBL/GenBank/DDBJ whole genome shotgun (WGS) entry which is preliminary data.</text>
</comment>
<dbReference type="InterPro" id="IPR050553">
    <property type="entry name" value="Thioredoxin_ResA/DsbE_sf"/>
</dbReference>
<dbReference type="Pfam" id="PF00578">
    <property type="entry name" value="AhpC-TSA"/>
    <property type="match status" value="1"/>
</dbReference>
<dbReference type="AlphaFoldDB" id="A0A419EZJ2"/>
<evidence type="ECO:0000256" key="1">
    <source>
        <dbReference type="SAM" id="SignalP"/>
    </source>
</evidence>
<dbReference type="CDD" id="cd02966">
    <property type="entry name" value="TlpA_like_family"/>
    <property type="match status" value="1"/>
</dbReference>
<protein>
    <submittedName>
        <fullName evidence="3">TlpA family protein disulfide reductase</fullName>
    </submittedName>
</protein>
<feature type="chain" id="PRO_5019507474" evidence="1">
    <location>
        <begin position="29"/>
        <end position="178"/>
    </location>
</feature>
<dbReference type="GO" id="GO:0016491">
    <property type="term" value="F:oxidoreductase activity"/>
    <property type="evidence" value="ECO:0007669"/>
    <property type="project" value="InterPro"/>
</dbReference>
<feature type="signal peptide" evidence="1">
    <location>
        <begin position="1"/>
        <end position="28"/>
    </location>
</feature>
<dbReference type="SUPFAM" id="SSF52833">
    <property type="entry name" value="Thioredoxin-like"/>
    <property type="match status" value="1"/>
</dbReference>
<evidence type="ECO:0000313" key="4">
    <source>
        <dbReference type="Proteomes" id="UP000285961"/>
    </source>
</evidence>
<accession>A0A419EZJ2</accession>
<dbReference type="PANTHER" id="PTHR42852:SF13">
    <property type="entry name" value="PROTEIN DIPZ"/>
    <property type="match status" value="1"/>
</dbReference>
<dbReference type="PROSITE" id="PS51352">
    <property type="entry name" value="THIOREDOXIN_2"/>
    <property type="match status" value="1"/>
</dbReference>
<organism evidence="3 4">
    <name type="scientific">Candidatus Abyssobacteria bacterium SURF_17</name>
    <dbReference type="NCBI Taxonomy" id="2093361"/>
    <lineage>
        <taxon>Bacteria</taxon>
        <taxon>Pseudomonadati</taxon>
        <taxon>Candidatus Hydrogenedentota</taxon>
        <taxon>Candidatus Abyssobacteria</taxon>
    </lineage>
</organism>
<dbReference type="GO" id="GO:0016209">
    <property type="term" value="F:antioxidant activity"/>
    <property type="evidence" value="ECO:0007669"/>
    <property type="project" value="InterPro"/>
</dbReference>
<gene>
    <name evidence="3" type="ORF">C4532_08580</name>
</gene>
<sequence length="178" mass="19869">MRYTKFAVVWLMAGMLVCLSGFEMPSFADDSPRIPDDATARTLDGKTVSIADHRGKLVFLNIWKTDCIACLHEIPILNRVQKEYASANFTIVGLAMDKKKDERVAQVMKVGNIAYPVWLGDGQPIAKYADVWAYPFLLAIGPNGELIGYIEGAFPTYEHAVDAIKRARELLEKKESSK</sequence>
<dbReference type="Proteomes" id="UP000285961">
    <property type="component" value="Unassembled WGS sequence"/>
</dbReference>